<name>A0A1L7X1H4_9HELO</name>
<dbReference type="NCBIfam" id="TIGR00879">
    <property type="entry name" value="SP"/>
    <property type="match status" value="1"/>
</dbReference>
<dbReference type="Proteomes" id="UP000184330">
    <property type="component" value="Unassembled WGS sequence"/>
</dbReference>
<dbReference type="FunFam" id="1.20.1250.20:FF:000078">
    <property type="entry name" value="MFS maltose transporter, putative"/>
    <property type="match status" value="1"/>
</dbReference>
<dbReference type="OrthoDB" id="6612291at2759"/>
<dbReference type="EMBL" id="FJOG01000012">
    <property type="protein sequence ID" value="CZR58867.1"/>
    <property type="molecule type" value="Genomic_DNA"/>
</dbReference>
<dbReference type="PRINTS" id="PR00171">
    <property type="entry name" value="SUGRTRNSPORT"/>
</dbReference>
<evidence type="ECO:0000256" key="8">
    <source>
        <dbReference type="SAM" id="Phobius"/>
    </source>
</evidence>
<dbReference type="InterPro" id="IPR005828">
    <property type="entry name" value="MFS_sugar_transport-like"/>
</dbReference>
<keyword evidence="3 7" id="KW-0813">Transport</keyword>
<organism evidence="10 11">
    <name type="scientific">Phialocephala subalpina</name>
    <dbReference type="NCBI Taxonomy" id="576137"/>
    <lineage>
        <taxon>Eukaryota</taxon>
        <taxon>Fungi</taxon>
        <taxon>Dikarya</taxon>
        <taxon>Ascomycota</taxon>
        <taxon>Pezizomycotina</taxon>
        <taxon>Leotiomycetes</taxon>
        <taxon>Helotiales</taxon>
        <taxon>Mollisiaceae</taxon>
        <taxon>Phialocephala</taxon>
        <taxon>Phialocephala fortinii species complex</taxon>
    </lineage>
</organism>
<dbReference type="InterPro" id="IPR020846">
    <property type="entry name" value="MFS_dom"/>
</dbReference>
<accession>A0A1L7X1H4</accession>
<dbReference type="InterPro" id="IPR003663">
    <property type="entry name" value="Sugar/inositol_transpt"/>
</dbReference>
<feature type="transmembrane region" description="Helical" evidence="8">
    <location>
        <begin position="422"/>
        <end position="445"/>
    </location>
</feature>
<evidence type="ECO:0000256" key="3">
    <source>
        <dbReference type="ARBA" id="ARBA00022448"/>
    </source>
</evidence>
<comment type="subcellular location">
    <subcellularLocation>
        <location evidence="1">Membrane</location>
        <topology evidence="1">Multi-pass membrane protein</topology>
    </subcellularLocation>
</comment>
<feature type="transmembrane region" description="Helical" evidence="8">
    <location>
        <begin position="386"/>
        <end position="410"/>
    </location>
</feature>
<evidence type="ECO:0000256" key="1">
    <source>
        <dbReference type="ARBA" id="ARBA00004141"/>
    </source>
</evidence>
<dbReference type="PANTHER" id="PTHR48022">
    <property type="entry name" value="PLASTIDIC GLUCOSE TRANSPORTER 4"/>
    <property type="match status" value="1"/>
</dbReference>
<feature type="transmembrane region" description="Helical" evidence="8">
    <location>
        <begin position="208"/>
        <end position="227"/>
    </location>
</feature>
<evidence type="ECO:0000256" key="5">
    <source>
        <dbReference type="ARBA" id="ARBA00022989"/>
    </source>
</evidence>
<feature type="domain" description="Major facilitator superfamily (MFS) profile" evidence="9">
    <location>
        <begin position="34"/>
        <end position="479"/>
    </location>
</feature>
<feature type="transmembrane region" description="Helical" evidence="8">
    <location>
        <begin position="354"/>
        <end position="374"/>
    </location>
</feature>
<dbReference type="AlphaFoldDB" id="A0A1L7X1H4"/>
<feature type="transmembrane region" description="Helical" evidence="8">
    <location>
        <begin position="147"/>
        <end position="171"/>
    </location>
</feature>
<feature type="transmembrane region" description="Helical" evidence="8">
    <location>
        <begin position="457"/>
        <end position="475"/>
    </location>
</feature>
<feature type="transmembrane region" description="Helical" evidence="8">
    <location>
        <begin position="328"/>
        <end position="347"/>
    </location>
</feature>
<keyword evidence="6 8" id="KW-0472">Membrane</keyword>
<comment type="similarity">
    <text evidence="2 7">Belongs to the major facilitator superfamily. Sugar transporter (TC 2.A.1.1) family.</text>
</comment>
<evidence type="ECO:0000313" key="11">
    <source>
        <dbReference type="Proteomes" id="UP000184330"/>
    </source>
</evidence>
<sequence>MAVAEVDGVAEVVGPRSLPLLKRLKEFTSMVLFMTFYLAITAWNYGYDVGPLPEAFVRPADNLRSFIERFGDYNAKTKTYAIPSYLASIMNSFPYLGKLLGCWAAAPIAERLGRKKAVLTITFTSFVGVLLQLTATTAAQFTIGRMLCYAMTGICVIVMPAFMAECAPAILRGMVTTQLQLQIVVAQLVAAAINYRTSTSKSDAGWRISVGIQFIMPGLLLLLYPLIVESPRWLLSQGRNDEAASSLRKLRKKNVSDKAIQEEIAVLSHSDGNEGKGTWKEVFSGSNRRRTGITAIVMVGQQITGQAFVSQYAVVFYKKQGFTNSFELGMIMQALGVIAVICTTFVVDSFGRRHILLGGGVITAIFLFIMGSMGTISHPTGTQKNVMVACVMLWFFFYLLSWAPMPYVVLGEASSRRVVEKTNNIAVSLSVLSAFLVSFTVPYLIGADYANLGGKVGFIYAGLGVLFTSLTWWFVPEMKGRSLEELDRMFEDRVPTRKFRNAEVRPLQL</sequence>
<proteinExistence type="inferred from homology"/>
<evidence type="ECO:0000313" key="10">
    <source>
        <dbReference type="EMBL" id="CZR58867.1"/>
    </source>
</evidence>
<reference evidence="10 11" key="1">
    <citation type="submission" date="2016-03" db="EMBL/GenBank/DDBJ databases">
        <authorList>
            <person name="Ploux O."/>
        </authorList>
    </citation>
    <scope>NUCLEOTIDE SEQUENCE [LARGE SCALE GENOMIC DNA]</scope>
    <source>
        <strain evidence="10 11">UAMH 11012</strain>
    </source>
</reference>
<keyword evidence="4 8" id="KW-0812">Transmembrane</keyword>
<dbReference type="PROSITE" id="PS00216">
    <property type="entry name" value="SUGAR_TRANSPORT_1"/>
    <property type="match status" value="1"/>
</dbReference>
<evidence type="ECO:0000256" key="7">
    <source>
        <dbReference type="RuleBase" id="RU003346"/>
    </source>
</evidence>
<dbReference type="SUPFAM" id="SSF103473">
    <property type="entry name" value="MFS general substrate transporter"/>
    <property type="match status" value="1"/>
</dbReference>
<dbReference type="PROSITE" id="PS50850">
    <property type="entry name" value="MFS"/>
    <property type="match status" value="1"/>
</dbReference>
<dbReference type="InterPro" id="IPR036259">
    <property type="entry name" value="MFS_trans_sf"/>
</dbReference>
<feature type="transmembrane region" description="Helical" evidence="8">
    <location>
        <begin position="27"/>
        <end position="46"/>
    </location>
</feature>
<evidence type="ECO:0000256" key="2">
    <source>
        <dbReference type="ARBA" id="ARBA00010992"/>
    </source>
</evidence>
<keyword evidence="11" id="KW-1185">Reference proteome</keyword>
<evidence type="ECO:0000256" key="6">
    <source>
        <dbReference type="ARBA" id="ARBA00023136"/>
    </source>
</evidence>
<gene>
    <name evidence="10" type="ORF">PAC_08759</name>
</gene>
<protein>
    <recommendedName>
        <fullName evidence="9">Major facilitator superfamily (MFS) profile domain-containing protein</fullName>
    </recommendedName>
</protein>
<feature type="transmembrane region" description="Helical" evidence="8">
    <location>
        <begin position="117"/>
        <end position="135"/>
    </location>
</feature>
<evidence type="ECO:0000259" key="9">
    <source>
        <dbReference type="PROSITE" id="PS50850"/>
    </source>
</evidence>
<keyword evidence="5 8" id="KW-1133">Transmembrane helix</keyword>
<dbReference type="GO" id="GO:0005351">
    <property type="term" value="F:carbohydrate:proton symporter activity"/>
    <property type="evidence" value="ECO:0007669"/>
    <property type="project" value="TreeGrafter"/>
</dbReference>
<dbReference type="InterPro" id="IPR005829">
    <property type="entry name" value="Sugar_transporter_CS"/>
</dbReference>
<evidence type="ECO:0000256" key="4">
    <source>
        <dbReference type="ARBA" id="ARBA00022692"/>
    </source>
</evidence>
<dbReference type="Pfam" id="PF00083">
    <property type="entry name" value="Sugar_tr"/>
    <property type="match status" value="1"/>
</dbReference>
<dbReference type="InterPro" id="IPR050360">
    <property type="entry name" value="MFS_Sugar_Transporters"/>
</dbReference>
<dbReference type="Gene3D" id="1.20.1250.20">
    <property type="entry name" value="MFS general substrate transporter like domains"/>
    <property type="match status" value="1"/>
</dbReference>
<dbReference type="GO" id="GO:0016020">
    <property type="term" value="C:membrane"/>
    <property type="evidence" value="ECO:0007669"/>
    <property type="project" value="UniProtKB-SubCell"/>
</dbReference>
<dbReference type="PANTHER" id="PTHR48022:SF77">
    <property type="entry name" value="MAJOR FACILITATOR SUPERFAMILY (MFS) PROFILE DOMAIN-CONTAINING PROTEIN"/>
    <property type="match status" value="1"/>
</dbReference>